<dbReference type="EMBL" id="PVLV01000232">
    <property type="protein sequence ID" value="PRH78166.1"/>
    <property type="molecule type" value="Genomic_DNA"/>
</dbReference>
<feature type="signal peptide" evidence="3">
    <location>
        <begin position="1"/>
        <end position="29"/>
    </location>
</feature>
<reference evidence="4 5" key="1">
    <citation type="submission" date="2018-03" db="EMBL/GenBank/DDBJ databases">
        <title>Novel Streptomyces sp. from soil.</title>
        <authorList>
            <person name="Tan G.Y.A."/>
            <person name="Lee Z.Y."/>
        </authorList>
    </citation>
    <scope>NUCLEOTIDE SEQUENCE [LARGE SCALE GENOMIC DNA]</scope>
    <source>
        <strain evidence="4 5">ST5x</strain>
    </source>
</reference>
<comment type="caution">
    <text evidence="4">The sequence shown here is derived from an EMBL/GenBank/DDBJ whole genome shotgun (WGS) entry which is preliminary data.</text>
</comment>
<accession>A0A2S9PUR6</accession>
<feature type="region of interest" description="Disordered" evidence="2">
    <location>
        <begin position="53"/>
        <end position="114"/>
    </location>
</feature>
<feature type="non-terminal residue" evidence="4">
    <location>
        <position position="408"/>
    </location>
</feature>
<gene>
    <name evidence="4" type="ORF">C6N75_16335</name>
</gene>
<keyword evidence="5" id="KW-1185">Reference proteome</keyword>
<feature type="chain" id="PRO_5015528660" description="DUF11 domain-containing protein" evidence="3">
    <location>
        <begin position="30"/>
        <end position="408"/>
    </location>
</feature>
<organism evidence="4 5">
    <name type="scientific">Streptomyces solincola</name>
    <dbReference type="NCBI Taxonomy" id="2100817"/>
    <lineage>
        <taxon>Bacteria</taxon>
        <taxon>Bacillati</taxon>
        <taxon>Actinomycetota</taxon>
        <taxon>Actinomycetes</taxon>
        <taxon>Kitasatosporales</taxon>
        <taxon>Streptomycetaceae</taxon>
        <taxon>Streptomyces</taxon>
    </lineage>
</organism>
<evidence type="ECO:0000256" key="2">
    <source>
        <dbReference type="SAM" id="MobiDB-lite"/>
    </source>
</evidence>
<name>A0A2S9PUR6_9ACTN</name>
<evidence type="ECO:0000256" key="1">
    <source>
        <dbReference type="SAM" id="Coils"/>
    </source>
</evidence>
<feature type="compositionally biased region" description="Low complexity" evidence="2">
    <location>
        <begin position="53"/>
        <end position="63"/>
    </location>
</feature>
<feature type="compositionally biased region" description="Basic and acidic residues" evidence="2">
    <location>
        <begin position="86"/>
        <end position="114"/>
    </location>
</feature>
<evidence type="ECO:0000256" key="3">
    <source>
        <dbReference type="SAM" id="SignalP"/>
    </source>
</evidence>
<evidence type="ECO:0000313" key="4">
    <source>
        <dbReference type="EMBL" id="PRH78166.1"/>
    </source>
</evidence>
<protein>
    <recommendedName>
        <fullName evidence="6">DUF11 domain-containing protein</fullName>
    </recommendedName>
</protein>
<keyword evidence="3" id="KW-0732">Signal</keyword>
<feature type="coiled-coil region" evidence="1">
    <location>
        <begin position="114"/>
        <end position="141"/>
    </location>
</feature>
<dbReference type="Proteomes" id="UP000239322">
    <property type="component" value="Unassembled WGS sequence"/>
</dbReference>
<evidence type="ECO:0008006" key="6">
    <source>
        <dbReference type="Google" id="ProtNLM"/>
    </source>
</evidence>
<sequence>MNIRRTLATAVAAAVTAPVFLLSATPALAVPRSAGTTPATTVDASAPALAAAPASASADPGAAQRTVRDRDAAGLPAPDARQSPKAADDRKSATAGGDRKSAKAQEAQKGKPSIEDLERALAAAEQAYRDAKAAEDTALAELKRISAPDSPLVLALADARRLAKDAAAARTAADKALAEAEAALDALPEDATEEQRTAAEQAVADAATAAEAATEKDEKAAAKATAAHDDLADAQVEASKVVHRAELATAKALKAKEAAGKALEDALAEAGDDSCTPAPRLTVDAKGLPGAIARGATAEFTVRVTNGTRETLDTVLPYVAVRAVDESGQQGASGSLRLTWSGAGSPAWQKPDADHRTGVVKGLKPGEHADIKVRLAVDAAAPLGVGTLSITADYRNDDGSCGYTPYYY</sequence>
<keyword evidence="1" id="KW-0175">Coiled coil</keyword>
<evidence type="ECO:0000313" key="5">
    <source>
        <dbReference type="Proteomes" id="UP000239322"/>
    </source>
</evidence>
<proteinExistence type="predicted"/>
<dbReference type="AlphaFoldDB" id="A0A2S9PUR6"/>